<feature type="domain" description="CLIP1 zinc knuckle" evidence="8">
    <location>
        <begin position="500"/>
        <end position="515"/>
    </location>
</feature>
<evidence type="ECO:0000256" key="4">
    <source>
        <dbReference type="ARBA" id="ARBA00023054"/>
    </source>
</evidence>
<evidence type="ECO:0000313" key="9">
    <source>
        <dbReference type="EMBL" id="OAD69609.1"/>
    </source>
</evidence>
<comment type="subcellular location">
    <subcellularLocation>
        <location evidence="1">Cytoplasm</location>
        <location evidence="1">Cytoskeleton</location>
    </subcellularLocation>
</comment>
<evidence type="ECO:0000313" key="10">
    <source>
        <dbReference type="Proteomes" id="UP000077315"/>
    </source>
</evidence>
<feature type="compositionally biased region" description="Polar residues" evidence="7">
    <location>
        <begin position="67"/>
        <end position="81"/>
    </location>
</feature>
<keyword evidence="3" id="KW-0493">Microtubule</keyword>
<accession>A0A167L547</accession>
<evidence type="ECO:0000256" key="5">
    <source>
        <dbReference type="ARBA" id="ARBA00023212"/>
    </source>
</evidence>
<dbReference type="RefSeq" id="XP_018287649.1">
    <property type="nucleotide sequence ID" value="XM_018438676.1"/>
</dbReference>
<dbReference type="Proteomes" id="UP000077315">
    <property type="component" value="Unassembled WGS sequence"/>
</dbReference>
<dbReference type="InterPro" id="IPR032108">
    <property type="entry name" value="CLIP1_ZNF"/>
</dbReference>
<keyword evidence="10" id="KW-1185">Reference proteome</keyword>
<dbReference type="VEuPathDB" id="FungiDB:PHYBLDRAFT_182797"/>
<dbReference type="EMBL" id="KV440991">
    <property type="protein sequence ID" value="OAD69609.1"/>
    <property type="molecule type" value="Genomic_DNA"/>
</dbReference>
<dbReference type="Pfam" id="PF16641">
    <property type="entry name" value="CLIP1_ZNF"/>
    <property type="match status" value="1"/>
</dbReference>
<organism evidence="9 10">
    <name type="scientific">Phycomyces blakesleeanus (strain ATCC 8743b / DSM 1359 / FGSC 10004 / NBRC 33097 / NRRL 1555)</name>
    <dbReference type="NCBI Taxonomy" id="763407"/>
    <lineage>
        <taxon>Eukaryota</taxon>
        <taxon>Fungi</taxon>
        <taxon>Fungi incertae sedis</taxon>
        <taxon>Mucoromycota</taxon>
        <taxon>Mucoromycotina</taxon>
        <taxon>Mucoromycetes</taxon>
        <taxon>Mucorales</taxon>
        <taxon>Phycomycetaceae</taxon>
        <taxon>Phycomyces</taxon>
    </lineage>
</organism>
<dbReference type="GO" id="GO:0005874">
    <property type="term" value="C:microtubule"/>
    <property type="evidence" value="ECO:0007669"/>
    <property type="project" value="UniProtKB-KW"/>
</dbReference>
<name>A0A167L547_PHYB8</name>
<feature type="coiled-coil region" evidence="6">
    <location>
        <begin position="230"/>
        <end position="264"/>
    </location>
</feature>
<keyword evidence="5" id="KW-0206">Cytoskeleton</keyword>
<dbReference type="AlphaFoldDB" id="A0A167L547"/>
<evidence type="ECO:0000256" key="7">
    <source>
        <dbReference type="SAM" id="MobiDB-lite"/>
    </source>
</evidence>
<gene>
    <name evidence="9" type="ORF">PHYBLDRAFT_182797</name>
</gene>
<keyword evidence="2" id="KW-0963">Cytoplasm</keyword>
<sequence>MENPYACHSASLGGVRYTPPSPSGLFDVSFKDIPKPKPTKTSSFKKPAPSSLPSSPSSSTPKPRPSQNSTQNPKPTNTKSARNPHLTRLSHPSSSVTRSQTLRSPTDPGLLRLNNKTDLTRKKKSSQKEPPVAWTTASTLEPSEQSPWTRADVIHAIKQHHLQQIKALDSLITIPHTKTIDDNKKPCLVLPTLEQAFGELQVTSAHLIEQQLMVITQTLQRDSQTIAAANIELKNQVSQLQHSHVALKDQAAHLQAALTQAQLETQRTRSSLRAAIDAQTKAEDDHERLRMAHAKSEWDLLDTRKTLSQYKACFGALVPQKGNTGGPLQYQQQSKGDQKSLLDEARQSNAELKARIVTLEEKQIELEQECMALMDDMFDLERDHGVLPASQSSRTVDDSRQQNQLERYRLQAETHHKRYLALEESTKAKIDALQTELAETEALLESRILVEAELETSLAIERRRADQLAEKKHLSEWLPLSPVSLSFSQSTESLHESAVLYCEICEVEGHDVLSCTAHRSDYDILEQLYCENCDLYNIHSTHDCPNHDEMF</sequence>
<reference evidence="10" key="1">
    <citation type="submission" date="2015-06" db="EMBL/GenBank/DDBJ databases">
        <title>Expansion of signal transduction pathways in fungi by whole-genome duplication.</title>
        <authorList>
            <consortium name="DOE Joint Genome Institute"/>
            <person name="Corrochano L.M."/>
            <person name="Kuo A."/>
            <person name="Marcet-Houben M."/>
            <person name="Polaino S."/>
            <person name="Salamov A."/>
            <person name="Villalobos J.M."/>
            <person name="Alvarez M.I."/>
            <person name="Avalos J."/>
            <person name="Benito E.P."/>
            <person name="Benoit I."/>
            <person name="Burger G."/>
            <person name="Camino L.P."/>
            <person name="Canovas D."/>
            <person name="Cerda-Olmedo E."/>
            <person name="Cheng J.-F."/>
            <person name="Dominguez A."/>
            <person name="Elias M."/>
            <person name="Eslava A.P."/>
            <person name="Glaser F."/>
            <person name="Grimwood J."/>
            <person name="Gutierrez G."/>
            <person name="Heitman J."/>
            <person name="Henrissat B."/>
            <person name="Iturriaga E.A."/>
            <person name="Lang B.F."/>
            <person name="Lavin J.L."/>
            <person name="Lee S."/>
            <person name="Li W."/>
            <person name="Lindquist E."/>
            <person name="Lopez-Garcia S."/>
            <person name="Luque E.M."/>
            <person name="Marcos A.T."/>
            <person name="Martin J."/>
            <person name="McCluskey K."/>
            <person name="Medina H.R."/>
            <person name="Miralles-Duran A."/>
            <person name="Miyazaki A."/>
            <person name="Munoz-Torres E."/>
            <person name="Oguiza J.A."/>
            <person name="Ohm R."/>
            <person name="Olmedo M."/>
            <person name="Orejas M."/>
            <person name="Ortiz-Castellanos L."/>
            <person name="Pisabarro A.G."/>
            <person name="Rodriguez-Romero J."/>
            <person name="Ruiz-Herrera J."/>
            <person name="Ruiz-Vazquez R."/>
            <person name="Sanz C."/>
            <person name="Schackwitz W."/>
            <person name="Schmutz J."/>
            <person name="Shahriari M."/>
            <person name="Shelest E."/>
            <person name="Silva-Franco F."/>
            <person name="Soanes D."/>
            <person name="Syed K."/>
            <person name="Tagua V.G."/>
            <person name="Talbot N.J."/>
            <person name="Thon M."/>
            <person name="De vries R.P."/>
            <person name="Wiebenga A."/>
            <person name="Yadav J.S."/>
            <person name="Braun E.L."/>
            <person name="Baker S."/>
            <person name="Garre V."/>
            <person name="Horwitz B."/>
            <person name="Torres-Martinez S."/>
            <person name="Idnurm A."/>
            <person name="Herrera-Estrella A."/>
            <person name="Gabaldon T."/>
            <person name="Grigoriev I.V."/>
        </authorList>
    </citation>
    <scope>NUCLEOTIDE SEQUENCE [LARGE SCALE GENOMIC DNA]</scope>
    <source>
        <strain evidence="10">NRRL 1555(-)</strain>
    </source>
</reference>
<feature type="compositionally biased region" description="Polar residues" evidence="7">
    <location>
        <begin position="90"/>
        <end position="104"/>
    </location>
</feature>
<feature type="coiled-coil region" evidence="6">
    <location>
        <begin position="342"/>
        <end position="376"/>
    </location>
</feature>
<dbReference type="STRING" id="763407.A0A167L547"/>
<evidence type="ECO:0000256" key="6">
    <source>
        <dbReference type="SAM" id="Coils"/>
    </source>
</evidence>
<feature type="compositionally biased region" description="Polar residues" evidence="7">
    <location>
        <begin position="135"/>
        <end position="146"/>
    </location>
</feature>
<protein>
    <recommendedName>
        <fullName evidence="8">CLIP1 zinc knuckle domain-containing protein</fullName>
    </recommendedName>
</protein>
<dbReference type="OrthoDB" id="2130750at2759"/>
<proteinExistence type="predicted"/>
<keyword evidence="4 6" id="KW-0175">Coiled coil</keyword>
<feature type="region of interest" description="Disordered" evidence="7">
    <location>
        <begin position="1"/>
        <end position="146"/>
    </location>
</feature>
<evidence type="ECO:0000256" key="1">
    <source>
        <dbReference type="ARBA" id="ARBA00004245"/>
    </source>
</evidence>
<feature type="compositionally biased region" description="Low complexity" evidence="7">
    <location>
        <begin position="39"/>
        <end position="61"/>
    </location>
</feature>
<feature type="coiled-coil region" evidence="6">
    <location>
        <begin position="423"/>
        <end position="471"/>
    </location>
</feature>
<evidence type="ECO:0000259" key="8">
    <source>
        <dbReference type="Pfam" id="PF16641"/>
    </source>
</evidence>
<evidence type="ECO:0000256" key="2">
    <source>
        <dbReference type="ARBA" id="ARBA00022490"/>
    </source>
</evidence>
<evidence type="ECO:0000256" key="3">
    <source>
        <dbReference type="ARBA" id="ARBA00022701"/>
    </source>
</evidence>
<dbReference type="GeneID" id="28999582"/>
<dbReference type="InParanoid" id="A0A167L547"/>